<dbReference type="GO" id="GO:0016301">
    <property type="term" value="F:kinase activity"/>
    <property type="evidence" value="ECO:0007669"/>
    <property type="project" value="UniProtKB-KW"/>
</dbReference>
<dbReference type="InterPro" id="IPR004119">
    <property type="entry name" value="EcKL"/>
</dbReference>
<name>A0AAW1JH88_POPJA</name>
<accession>A0AAW1JH88</accession>
<gene>
    <name evidence="1" type="ORF">QE152_g29767</name>
</gene>
<dbReference type="PANTHER" id="PTHR11012:SF55">
    <property type="entry name" value="BHLH DOMAIN-CONTAINING PROTEIN"/>
    <property type="match status" value="1"/>
</dbReference>
<dbReference type="AlphaFoldDB" id="A0AAW1JH88"/>
<dbReference type="Pfam" id="PF02958">
    <property type="entry name" value="EcKL"/>
    <property type="match status" value="2"/>
</dbReference>
<keyword evidence="1" id="KW-0418">Kinase</keyword>
<evidence type="ECO:0000313" key="1">
    <source>
        <dbReference type="EMBL" id="KAK9702707.1"/>
    </source>
</evidence>
<proteinExistence type="predicted"/>
<dbReference type="EMBL" id="JASPKY010000385">
    <property type="protein sequence ID" value="KAK9702707.1"/>
    <property type="molecule type" value="Genomic_DNA"/>
</dbReference>
<dbReference type="PANTHER" id="PTHR11012">
    <property type="entry name" value="PROTEIN KINASE-LIKE DOMAIN-CONTAINING"/>
    <property type="match status" value="1"/>
</dbReference>
<organism evidence="1 2">
    <name type="scientific">Popillia japonica</name>
    <name type="common">Japanese beetle</name>
    <dbReference type="NCBI Taxonomy" id="7064"/>
    <lineage>
        <taxon>Eukaryota</taxon>
        <taxon>Metazoa</taxon>
        <taxon>Ecdysozoa</taxon>
        <taxon>Arthropoda</taxon>
        <taxon>Hexapoda</taxon>
        <taxon>Insecta</taxon>
        <taxon>Pterygota</taxon>
        <taxon>Neoptera</taxon>
        <taxon>Endopterygota</taxon>
        <taxon>Coleoptera</taxon>
        <taxon>Polyphaga</taxon>
        <taxon>Scarabaeiformia</taxon>
        <taxon>Scarabaeidae</taxon>
        <taxon>Rutelinae</taxon>
        <taxon>Popillia</taxon>
    </lineage>
</organism>
<evidence type="ECO:0000313" key="2">
    <source>
        <dbReference type="Proteomes" id="UP001458880"/>
    </source>
</evidence>
<dbReference type="Proteomes" id="UP001458880">
    <property type="component" value="Unassembled WGS sequence"/>
</dbReference>
<keyword evidence="1" id="KW-0808">Transferase</keyword>
<sequence length="228" mass="26081">MKINNLKQLIEPYLSRHEKQFISYEASNLLPVGENYGSTMLSLNINVRNKIGEQETIHCVAKTLPPQKMQEFFNTKVTFKKEVETIHCVAKTLPPQKMQEFFNTKVTFKKEVAFYTSIVPILEEFGNERNVNDLMNFTAKCVGARISSNPLSQNVDEDAAIILENLKHQGFSVGNRFSGFNFETTKLIVREMAKMHATFIAFKLAKPNEFKEKIGCYLDRALDFVAPD</sequence>
<protein>
    <submittedName>
        <fullName evidence="1">Ecdysteroid kinase-like family</fullName>
    </submittedName>
</protein>
<comment type="caution">
    <text evidence="1">The sequence shown here is derived from an EMBL/GenBank/DDBJ whole genome shotgun (WGS) entry which is preliminary data.</text>
</comment>
<keyword evidence="2" id="KW-1185">Reference proteome</keyword>
<reference evidence="1 2" key="1">
    <citation type="journal article" date="2024" name="BMC Genomics">
        <title>De novo assembly and annotation of Popillia japonica's genome with initial clues to its potential as an invasive pest.</title>
        <authorList>
            <person name="Cucini C."/>
            <person name="Boschi S."/>
            <person name="Funari R."/>
            <person name="Cardaioli E."/>
            <person name="Iannotti N."/>
            <person name="Marturano G."/>
            <person name="Paoli F."/>
            <person name="Bruttini M."/>
            <person name="Carapelli A."/>
            <person name="Frati F."/>
            <person name="Nardi F."/>
        </authorList>
    </citation>
    <scope>NUCLEOTIDE SEQUENCE [LARGE SCALE GENOMIC DNA]</scope>
    <source>
        <strain evidence="1">DMR45628</strain>
    </source>
</reference>